<evidence type="ECO:0000313" key="15">
    <source>
        <dbReference type="EMBL" id="KNC30295.1"/>
    </source>
</evidence>
<keyword evidence="11" id="KW-0411">Iron-sulfur</keyword>
<keyword evidence="13" id="KW-0100">Branched-chain amino acid biosynthesis</keyword>
<keyword evidence="7" id="KW-0004">4Fe-4S</keyword>
<keyword evidence="9" id="KW-0479">Metal-binding</keyword>
<dbReference type="PANTHER" id="PTHR43822:SF9">
    <property type="entry name" value="3-ISOPROPYLMALATE DEHYDRATASE"/>
    <property type="match status" value="1"/>
</dbReference>
<evidence type="ECO:0000313" key="16">
    <source>
        <dbReference type="Proteomes" id="UP000037069"/>
    </source>
</evidence>
<comment type="catalytic activity">
    <reaction evidence="1">
        <text>(2R,3S)-3-isopropylmalate = (2S)-2-isopropylmalate</text>
        <dbReference type="Rhea" id="RHEA:32287"/>
        <dbReference type="ChEBI" id="CHEBI:1178"/>
        <dbReference type="ChEBI" id="CHEBI:35121"/>
        <dbReference type="EC" id="4.2.1.33"/>
    </reaction>
</comment>
<keyword evidence="12" id="KW-0456">Lyase</keyword>
<dbReference type="Pfam" id="PF00330">
    <property type="entry name" value="Aconitase"/>
    <property type="match status" value="1"/>
</dbReference>
<dbReference type="GO" id="GO:0009098">
    <property type="term" value="P:L-leucine biosynthetic process"/>
    <property type="evidence" value="ECO:0007669"/>
    <property type="project" value="UniProtKB-KW"/>
</dbReference>
<dbReference type="EMBL" id="JRES01000540">
    <property type="protein sequence ID" value="KNC30295.1"/>
    <property type="molecule type" value="Genomic_DNA"/>
</dbReference>
<dbReference type="Proteomes" id="UP000037069">
    <property type="component" value="Unassembled WGS sequence"/>
</dbReference>
<evidence type="ECO:0000256" key="13">
    <source>
        <dbReference type="ARBA" id="ARBA00023304"/>
    </source>
</evidence>
<evidence type="ECO:0000256" key="7">
    <source>
        <dbReference type="ARBA" id="ARBA00022485"/>
    </source>
</evidence>
<dbReference type="GO" id="GO:0003861">
    <property type="term" value="F:3-isopropylmalate dehydratase activity"/>
    <property type="evidence" value="ECO:0007669"/>
    <property type="project" value="UniProtKB-EC"/>
</dbReference>
<comment type="cofactor">
    <cofactor evidence="2">
        <name>[4Fe-4S] cluster</name>
        <dbReference type="ChEBI" id="CHEBI:49883"/>
    </cofactor>
</comment>
<dbReference type="SUPFAM" id="SSF53732">
    <property type="entry name" value="Aconitase iron-sulfur domain"/>
    <property type="match status" value="1"/>
</dbReference>
<evidence type="ECO:0000256" key="4">
    <source>
        <dbReference type="ARBA" id="ARBA00004729"/>
    </source>
</evidence>
<dbReference type="InterPro" id="IPR050067">
    <property type="entry name" value="IPM_dehydratase_rel_enz"/>
</dbReference>
<protein>
    <recommendedName>
        <fullName evidence="5">3-isopropylmalate dehydratase</fullName>
        <ecNumber evidence="5">4.2.1.33</ecNumber>
    </recommendedName>
</protein>
<comment type="pathway">
    <text evidence="4">Amino-acid biosynthesis; L-leucine biosynthesis; L-leucine from 3-methyl-2-oxobutanoate: step 2/4.</text>
</comment>
<reference evidence="15 16" key="1">
    <citation type="journal article" date="2015" name="Nat. Commun.">
        <title>Lucilia cuprina genome unlocks parasitic fly biology to underpin future interventions.</title>
        <authorList>
            <person name="Anstead C.A."/>
            <person name="Korhonen P.K."/>
            <person name="Young N.D."/>
            <person name="Hall R.S."/>
            <person name="Jex A.R."/>
            <person name="Murali S.C."/>
            <person name="Hughes D.S."/>
            <person name="Lee S.F."/>
            <person name="Perry T."/>
            <person name="Stroehlein A.J."/>
            <person name="Ansell B.R."/>
            <person name="Breugelmans B."/>
            <person name="Hofmann A."/>
            <person name="Qu J."/>
            <person name="Dugan S."/>
            <person name="Lee S.L."/>
            <person name="Chao H."/>
            <person name="Dinh H."/>
            <person name="Han Y."/>
            <person name="Doddapaneni H.V."/>
            <person name="Worley K.C."/>
            <person name="Muzny D.M."/>
            <person name="Ioannidis P."/>
            <person name="Waterhouse R.M."/>
            <person name="Zdobnov E.M."/>
            <person name="James P.J."/>
            <person name="Bagnall N.H."/>
            <person name="Kotze A.C."/>
            <person name="Gibbs R.A."/>
            <person name="Richards S."/>
            <person name="Batterham P."/>
            <person name="Gasser R.B."/>
        </authorList>
    </citation>
    <scope>NUCLEOTIDE SEQUENCE [LARGE SCALE GENOMIC DNA]</scope>
    <source>
        <strain evidence="15 16">LS</strain>
        <tissue evidence="15">Full body</tissue>
    </source>
</reference>
<keyword evidence="8" id="KW-0028">Amino-acid biosynthesis</keyword>
<keyword evidence="10" id="KW-0408">Iron</keyword>
<evidence type="ECO:0000256" key="1">
    <source>
        <dbReference type="ARBA" id="ARBA00000491"/>
    </source>
</evidence>
<dbReference type="AlphaFoldDB" id="A0A0L0CDF8"/>
<dbReference type="GO" id="GO:0046872">
    <property type="term" value="F:metal ion binding"/>
    <property type="evidence" value="ECO:0007669"/>
    <property type="project" value="UniProtKB-KW"/>
</dbReference>
<evidence type="ECO:0000259" key="14">
    <source>
        <dbReference type="Pfam" id="PF00330"/>
    </source>
</evidence>
<feature type="domain" description="Aconitase/3-isopropylmalate dehydratase large subunit alpha/beta/alpha" evidence="14">
    <location>
        <begin position="4"/>
        <end position="179"/>
    </location>
</feature>
<dbReference type="InterPro" id="IPR015931">
    <property type="entry name" value="Acnase/IPM_dHydase_lsu_aba_1/3"/>
</dbReference>
<dbReference type="InterPro" id="IPR001030">
    <property type="entry name" value="Acoase/IPM_deHydtase_lsu_aba"/>
</dbReference>
<dbReference type="InterPro" id="IPR036008">
    <property type="entry name" value="Aconitase_4Fe-4S_dom"/>
</dbReference>
<evidence type="ECO:0000256" key="8">
    <source>
        <dbReference type="ARBA" id="ARBA00022605"/>
    </source>
</evidence>
<name>A0A0L0CDF8_LUCCU</name>
<feature type="non-terminal residue" evidence="15">
    <location>
        <position position="1"/>
    </location>
</feature>
<gene>
    <name evidence="15" type="ORF">FF38_02234</name>
</gene>
<dbReference type="GO" id="GO:0051539">
    <property type="term" value="F:4 iron, 4 sulfur cluster binding"/>
    <property type="evidence" value="ECO:0007669"/>
    <property type="project" value="UniProtKB-KW"/>
</dbReference>
<evidence type="ECO:0000256" key="12">
    <source>
        <dbReference type="ARBA" id="ARBA00023239"/>
    </source>
</evidence>
<evidence type="ECO:0000256" key="6">
    <source>
        <dbReference type="ARBA" id="ARBA00022430"/>
    </source>
</evidence>
<dbReference type="OMA" id="MSIEWGV"/>
<feature type="non-terminal residue" evidence="15">
    <location>
        <position position="180"/>
    </location>
</feature>
<proteinExistence type="predicted"/>
<evidence type="ECO:0000256" key="2">
    <source>
        <dbReference type="ARBA" id="ARBA00001966"/>
    </source>
</evidence>
<keyword evidence="16" id="KW-1185">Reference proteome</keyword>
<dbReference type="PANTHER" id="PTHR43822">
    <property type="entry name" value="HOMOACONITASE, MITOCHONDRIAL-RELATED"/>
    <property type="match status" value="1"/>
</dbReference>
<comment type="caution">
    <text evidence="15">The sequence shown here is derived from an EMBL/GenBank/DDBJ whole genome shotgun (WGS) entry which is preliminary data.</text>
</comment>
<evidence type="ECO:0000256" key="9">
    <source>
        <dbReference type="ARBA" id="ARBA00022723"/>
    </source>
</evidence>
<dbReference type="Gene3D" id="3.30.499.10">
    <property type="entry name" value="Aconitase, domain 3"/>
    <property type="match status" value="1"/>
</dbReference>
<comment type="function">
    <text evidence="3">Catalyzes the isomerization between 2-isopropylmalate and 3-isopropylmalate, via the formation of 2-isopropylmaleate.</text>
</comment>
<evidence type="ECO:0000256" key="11">
    <source>
        <dbReference type="ARBA" id="ARBA00023014"/>
    </source>
</evidence>
<keyword evidence="6" id="KW-0432">Leucine biosynthesis</keyword>
<dbReference type="PRINTS" id="PR00415">
    <property type="entry name" value="ACONITASE"/>
</dbReference>
<evidence type="ECO:0000256" key="10">
    <source>
        <dbReference type="ARBA" id="ARBA00023004"/>
    </source>
</evidence>
<evidence type="ECO:0000256" key="3">
    <source>
        <dbReference type="ARBA" id="ARBA00002695"/>
    </source>
</evidence>
<accession>A0A0L0CDF8</accession>
<dbReference type="STRING" id="7375.A0A0L0CDF8"/>
<dbReference type="EC" id="4.2.1.33" evidence="5"/>
<organism evidence="15 16">
    <name type="scientific">Lucilia cuprina</name>
    <name type="common">Green bottle fly</name>
    <name type="synonym">Australian sheep blowfly</name>
    <dbReference type="NCBI Taxonomy" id="7375"/>
    <lineage>
        <taxon>Eukaryota</taxon>
        <taxon>Metazoa</taxon>
        <taxon>Ecdysozoa</taxon>
        <taxon>Arthropoda</taxon>
        <taxon>Hexapoda</taxon>
        <taxon>Insecta</taxon>
        <taxon>Pterygota</taxon>
        <taxon>Neoptera</taxon>
        <taxon>Endopterygota</taxon>
        <taxon>Diptera</taxon>
        <taxon>Brachycera</taxon>
        <taxon>Muscomorpha</taxon>
        <taxon>Oestroidea</taxon>
        <taxon>Calliphoridae</taxon>
        <taxon>Luciliinae</taxon>
        <taxon>Lucilia</taxon>
    </lineage>
</organism>
<evidence type="ECO:0000256" key="5">
    <source>
        <dbReference type="ARBA" id="ARBA00011998"/>
    </source>
</evidence>
<sequence length="180" mass="19007">KDKRQGIVHVVGPEQGFTLPGTTVVCGDSHTSTHGAFGALAFGIGTSEVEHVLATQTLLQSKSKNMLIQVNGDLRAGVTSKDLMLHIISVIGTAGGTGCVMEFAGKAIRDLSVEARMSMCNMSIEAGARAGMIAPDEKTFAYFKGKSLAPSGEEWEKAVAYWKTLNSDADAKFDVVVNIS</sequence>